<dbReference type="OrthoDB" id="9810148at2"/>
<dbReference type="Gene3D" id="3.40.50.300">
    <property type="entry name" value="P-loop containing nucleotide triphosphate hydrolases"/>
    <property type="match status" value="1"/>
</dbReference>
<protein>
    <submittedName>
        <fullName evidence="1">DNA polymerase III, delta' subunit</fullName>
    </submittedName>
</protein>
<dbReference type="Pfam" id="PF13177">
    <property type="entry name" value="DNA_pol3_delta2"/>
    <property type="match status" value="1"/>
</dbReference>
<dbReference type="AlphaFoldDB" id="H3NHQ6"/>
<dbReference type="SUPFAM" id="SSF52540">
    <property type="entry name" value="P-loop containing nucleoside triphosphate hydrolases"/>
    <property type="match status" value="1"/>
</dbReference>
<dbReference type="RefSeq" id="WP_006308618.1">
    <property type="nucleotide sequence ID" value="NZ_JH601133.1"/>
</dbReference>
<accession>H3NHQ6</accession>
<dbReference type="InterPro" id="IPR027417">
    <property type="entry name" value="P-loop_NTPase"/>
</dbReference>
<keyword evidence="2" id="KW-1185">Reference proteome</keyword>
<reference evidence="1 2" key="1">
    <citation type="submission" date="2012-01" db="EMBL/GenBank/DDBJ databases">
        <title>The Genome Sequence of Facklamia languida CCUG 37842.</title>
        <authorList>
            <consortium name="The Broad Institute Genome Sequencing Platform"/>
            <person name="Earl A."/>
            <person name="Ward D."/>
            <person name="Feldgarden M."/>
            <person name="Gevers D."/>
            <person name="Huys G."/>
            <person name="Young S.K."/>
            <person name="Zeng Q."/>
            <person name="Gargeya S."/>
            <person name="Fitzgerald M."/>
            <person name="Haas B."/>
            <person name="Abouelleil A."/>
            <person name="Alvarado L."/>
            <person name="Arachchi H.M."/>
            <person name="Berlin A."/>
            <person name="Chapman S.B."/>
            <person name="Gearin G."/>
            <person name="Goldberg J."/>
            <person name="Griggs A."/>
            <person name="Gujja S."/>
            <person name="Hansen M."/>
            <person name="Heiman D."/>
            <person name="Howarth C."/>
            <person name="Larimer J."/>
            <person name="Lui A."/>
            <person name="MacDonald P.J.P."/>
            <person name="McCowen C."/>
            <person name="Montmayeur A."/>
            <person name="Murphy C."/>
            <person name="Neiman D."/>
            <person name="Pearson M."/>
            <person name="Priest M."/>
            <person name="Roberts A."/>
            <person name="Saif S."/>
            <person name="Shea T."/>
            <person name="Sisk P."/>
            <person name="Stolte C."/>
            <person name="Sykes S."/>
            <person name="Wortman J."/>
            <person name="Nusbaum C."/>
            <person name="Birren B."/>
        </authorList>
    </citation>
    <scope>NUCLEOTIDE SEQUENCE [LARGE SCALE GENOMIC DNA]</scope>
    <source>
        <strain evidence="1 2">CCUG 37842</strain>
    </source>
</reference>
<evidence type="ECO:0000313" key="1">
    <source>
        <dbReference type="EMBL" id="EHR37962.1"/>
    </source>
</evidence>
<dbReference type="EMBL" id="AGEG01000003">
    <property type="protein sequence ID" value="EHR37962.1"/>
    <property type="molecule type" value="Genomic_DNA"/>
</dbReference>
<evidence type="ECO:0000313" key="2">
    <source>
        <dbReference type="Proteomes" id="UP000006190"/>
    </source>
</evidence>
<proteinExistence type="predicted"/>
<dbReference type="STRING" id="883113.HMPREF9708_00591"/>
<comment type="caution">
    <text evidence="1">The sequence shown here is derived from an EMBL/GenBank/DDBJ whole genome shotgun (WGS) entry which is preliminary data.</text>
</comment>
<dbReference type="InterPro" id="IPR050238">
    <property type="entry name" value="DNA_Rep/Repair_Clamp_Loader"/>
</dbReference>
<dbReference type="eggNOG" id="COG0470">
    <property type="taxonomic scope" value="Bacteria"/>
</dbReference>
<gene>
    <name evidence="1" type="ORF">HMPREF9708_00591</name>
</gene>
<dbReference type="GO" id="GO:0006261">
    <property type="term" value="P:DNA-templated DNA replication"/>
    <property type="evidence" value="ECO:0007669"/>
    <property type="project" value="TreeGrafter"/>
</dbReference>
<dbReference type="PANTHER" id="PTHR11669:SF8">
    <property type="entry name" value="DNA POLYMERASE III SUBUNIT DELTA"/>
    <property type="match status" value="1"/>
</dbReference>
<dbReference type="Proteomes" id="UP000006190">
    <property type="component" value="Unassembled WGS sequence"/>
</dbReference>
<sequence>MKLSDAGQYFTRLIKARQLSHAYLLTGDVGAEKYQLIERIIQTLVCSNKTVSGEACLECSECQRVQQGHFADRLTLKPEGAMIKVDQVRQLKEWLMTSPIEAPFKLAVIDGADQMNPSAANALLLFLEEPHDASYIFLLARQSDRLLATITSRVQEIYLEDSPLDRSLQAWIQAGIHPPHAEILLQVCSRSLEDLEAVYEAQAFEDQLKAYHQFYLALAQRDPQAFIWPQRRLKKEVKLFTPEEGLDYLIWLNQQLLLAATSSQPAEAIHADAKSVQQMIDRLGVRVDYGAIDQRLFESKARLLANVSPQLVYERLALTLCQWPNR</sequence>
<name>H3NHQ6_9LACT</name>
<organism evidence="1 2">
    <name type="scientific">Facklamia languida CCUG 37842</name>
    <dbReference type="NCBI Taxonomy" id="883113"/>
    <lineage>
        <taxon>Bacteria</taxon>
        <taxon>Bacillati</taxon>
        <taxon>Bacillota</taxon>
        <taxon>Bacilli</taxon>
        <taxon>Lactobacillales</taxon>
        <taxon>Aerococcaceae</taxon>
        <taxon>Facklamia</taxon>
    </lineage>
</organism>
<dbReference type="PATRIC" id="fig|883113.3.peg.594"/>
<dbReference type="HOGENOM" id="CLU_006229_4_5_9"/>
<dbReference type="PANTHER" id="PTHR11669">
    <property type="entry name" value="REPLICATION FACTOR C / DNA POLYMERASE III GAMMA-TAU SUBUNIT"/>
    <property type="match status" value="1"/>
</dbReference>